<keyword evidence="2" id="KW-0808">Transferase</keyword>
<dbReference type="AlphaFoldDB" id="A0A914YXB9"/>
<evidence type="ECO:0000256" key="4">
    <source>
        <dbReference type="ARBA" id="ARBA00023098"/>
    </source>
</evidence>
<reference evidence="7" key="1">
    <citation type="submission" date="2022-11" db="UniProtKB">
        <authorList>
            <consortium name="WormBaseParasite"/>
        </authorList>
    </citation>
    <scope>IDENTIFICATION</scope>
</reference>
<evidence type="ECO:0000313" key="7">
    <source>
        <dbReference type="WBParaSite" id="PSU_v2.g4752.t1"/>
    </source>
</evidence>
<dbReference type="WBParaSite" id="PSU_v2.g4752.t1">
    <property type="protein sequence ID" value="PSU_v2.g4752.t1"/>
    <property type="gene ID" value="PSU_v2.g4752"/>
</dbReference>
<evidence type="ECO:0000256" key="3">
    <source>
        <dbReference type="ARBA" id="ARBA00022801"/>
    </source>
</evidence>
<keyword evidence="3" id="KW-0378">Hydrolase</keyword>
<evidence type="ECO:0000256" key="2">
    <source>
        <dbReference type="ARBA" id="ARBA00022679"/>
    </source>
</evidence>
<feature type="domain" description="LRAT" evidence="5">
    <location>
        <begin position="1"/>
        <end position="47"/>
    </location>
</feature>
<evidence type="ECO:0000256" key="1">
    <source>
        <dbReference type="ARBA" id="ARBA00007824"/>
    </source>
</evidence>
<organism evidence="6 7">
    <name type="scientific">Panagrolaimus superbus</name>
    <dbReference type="NCBI Taxonomy" id="310955"/>
    <lineage>
        <taxon>Eukaryota</taxon>
        <taxon>Metazoa</taxon>
        <taxon>Ecdysozoa</taxon>
        <taxon>Nematoda</taxon>
        <taxon>Chromadorea</taxon>
        <taxon>Rhabditida</taxon>
        <taxon>Tylenchina</taxon>
        <taxon>Panagrolaimomorpha</taxon>
        <taxon>Panagrolaimoidea</taxon>
        <taxon>Panagrolaimidae</taxon>
        <taxon>Panagrolaimus</taxon>
    </lineage>
</organism>
<dbReference type="GO" id="GO:0070292">
    <property type="term" value="P:N-acylphosphatidylethanolamine metabolic process"/>
    <property type="evidence" value="ECO:0007669"/>
    <property type="project" value="TreeGrafter"/>
</dbReference>
<keyword evidence="4" id="KW-0443">Lipid metabolism</keyword>
<dbReference type="InterPro" id="IPR007053">
    <property type="entry name" value="LRAT_dom"/>
</dbReference>
<name>A0A914YXB9_9BILA</name>
<dbReference type="PROSITE" id="PS51934">
    <property type="entry name" value="LRAT"/>
    <property type="match status" value="1"/>
</dbReference>
<dbReference type="Proteomes" id="UP000887577">
    <property type="component" value="Unplaced"/>
</dbReference>
<dbReference type="Gene3D" id="3.90.1720.10">
    <property type="entry name" value="endopeptidase domain like (from Nostoc punctiforme)"/>
    <property type="match status" value="1"/>
</dbReference>
<dbReference type="GO" id="GO:0004623">
    <property type="term" value="F:phospholipase A2 activity"/>
    <property type="evidence" value="ECO:0007669"/>
    <property type="project" value="TreeGrafter"/>
</dbReference>
<dbReference type="Pfam" id="PF04970">
    <property type="entry name" value="LRAT"/>
    <property type="match status" value="1"/>
</dbReference>
<sequence>MIISRGSLVSVHFSPPMVGKHWEYDLVIKNCEHFANWCRYGVKSSAQLGTNINQNDGNAYLSIGTVSIDGKFVGARLPNAHVCVNKDENGITASAGVEIGAIRSGPVEVSAGAQSKVGVNNDGFQMGVNFANASVGPVGVGLGLGIDTSVTDHGFNFLGTGFEVENGRPRINVLGSKAECLIM</sequence>
<dbReference type="GO" id="GO:0005737">
    <property type="term" value="C:cytoplasm"/>
    <property type="evidence" value="ECO:0007669"/>
    <property type="project" value="TreeGrafter"/>
</dbReference>
<dbReference type="PANTHER" id="PTHR13943:SF77">
    <property type="entry name" value="LRAT DOMAIN-CONTAINING PROTEIN"/>
    <property type="match status" value="1"/>
</dbReference>
<dbReference type="InterPro" id="IPR051496">
    <property type="entry name" value="H-rev107_PLA/AT"/>
</dbReference>
<protein>
    <submittedName>
        <fullName evidence="7">LRAT domain-containing protein</fullName>
    </submittedName>
</protein>
<dbReference type="GO" id="GO:0008970">
    <property type="term" value="F:phospholipase A1 activity"/>
    <property type="evidence" value="ECO:0007669"/>
    <property type="project" value="TreeGrafter"/>
</dbReference>
<comment type="similarity">
    <text evidence="1">Belongs to the H-rev107 family.</text>
</comment>
<evidence type="ECO:0000259" key="5">
    <source>
        <dbReference type="PROSITE" id="PS51934"/>
    </source>
</evidence>
<proteinExistence type="inferred from homology"/>
<accession>A0A914YXB9</accession>
<dbReference type="PANTHER" id="PTHR13943">
    <property type="entry name" value="HRAS-LIKE SUPPRESSOR - RELATED"/>
    <property type="match status" value="1"/>
</dbReference>
<evidence type="ECO:0000313" key="6">
    <source>
        <dbReference type="Proteomes" id="UP000887577"/>
    </source>
</evidence>
<dbReference type="GO" id="GO:0016410">
    <property type="term" value="F:N-acyltransferase activity"/>
    <property type="evidence" value="ECO:0007669"/>
    <property type="project" value="TreeGrafter"/>
</dbReference>
<keyword evidence="6" id="KW-1185">Reference proteome</keyword>